<evidence type="ECO:0000313" key="2">
    <source>
        <dbReference type="EMBL" id="MFB2835838.1"/>
    </source>
</evidence>
<comment type="caution">
    <text evidence="2">The sequence shown here is derived from an EMBL/GenBank/DDBJ whole genome shotgun (WGS) entry which is preliminary data.</text>
</comment>
<dbReference type="Proteomes" id="UP001576780">
    <property type="component" value="Unassembled WGS sequence"/>
</dbReference>
<feature type="region of interest" description="Disordered" evidence="1">
    <location>
        <begin position="1"/>
        <end position="36"/>
    </location>
</feature>
<reference evidence="2 3" key="1">
    <citation type="submission" date="2024-09" db="EMBL/GenBank/DDBJ databases">
        <title>Floridaenema gen nov. (Aerosakkonemataceae, Aerosakkonematales ord. nov., Cyanobacteria) from benthic tropical and subtropical fresh waters, with the description of four new species.</title>
        <authorList>
            <person name="Moretto J.A."/>
            <person name="Berthold D.E."/>
            <person name="Lefler F.W."/>
            <person name="Huang I.-S."/>
            <person name="Laughinghouse H. IV."/>
        </authorList>
    </citation>
    <scope>NUCLEOTIDE SEQUENCE [LARGE SCALE GENOMIC DNA]</scope>
    <source>
        <strain evidence="2 3">BLCC-F167</strain>
    </source>
</reference>
<accession>A0ABV4WL78</accession>
<sequence>MVKTPSTWKPRPIPEKYKKPPLSPKEKAKQEAESEARWQRCRQIFERVRDELMETHYNWYIVIDPNTEEYFIEENELVVMQKLLENPPQEESVIRRLNETGTCGSI</sequence>
<keyword evidence="3" id="KW-1185">Reference proteome</keyword>
<evidence type="ECO:0000313" key="3">
    <source>
        <dbReference type="Proteomes" id="UP001576780"/>
    </source>
</evidence>
<protein>
    <submittedName>
        <fullName evidence="2">Uncharacterized protein</fullName>
    </submittedName>
</protein>
<evidence type="ECO:0000256" key="1">
    <source>
        <dbReference type="SAM" id="MobiDB-lite"/>
    </source>
</evidence>
<dbReference type="RefSeq" id="WP_413278241.1">
    <property type="nucleotide sequence ID" value="NZ_JBHFNT010000125.1"/>
</dbReference>
<gene>
    <name evidence="2" type="ORF">ACE1CA_15015</name>
</gene>
<feature type="compositionally biased region" description="Basic and acidic residues" evidence="1">
    <location>
        <begin position="12"/>
        <end position="36"/>
    </location>
</feature>
<dbReference type="EMBL" id="JBHFNT010000125">
    <property type="protein sequence ID" value="MFB2835838.1"/>
    <property type="molecule type" value="Genomic_DNA"/>
</dbReference>
<proteinExistence type="predicted"/>
<organism evidence="2 3">
    <name type="scientific">Floridaenema evergladense BLCC-F167</name>
    <dbReference type="NCBI Taxonomy" id="3153639"/>
    <lineage>
        <taxon>Bacteria</taxon>
        <taxon>Bacillati</taxon>
        <taxon>Cyanobacteriota</taxon>
        <taxon>Cyanophyceae</taxon>
        <taxon>Oscillatoriophycideae</taxon>
        <taxon>Aerosakkonematales</taxon>
        <taxon>Aerosakkonemataceae</taxon>
        <taxon>Floridanema</taxon>
        <taxon>Floridanema evergladense</taxon>
    </lineage>
</organism>
<name>A0ABV4WL78_9CYAN</name>